<feature type="transmembrane region" description="Helical" evidence="6">
    <location>
        <begin position="368"/>
        <end position="388"/>
    </location>
</feature>
<comment type="caution">
    <text evidence="7">The sequence shown here is derived from an EMBL/GenBank/DDBJ whole genome shotgun (WGS) entry which is preliminary data.</text>
</comment>
<reference evidence="7 8" key="1">
    <citation type="submission" date="2020-08" db="EMBL/GenBank/DDBJ databases">
        <title>A Genomic Blueprint of the Chicken Gut Microbiome.</title>
        <authorList>
            <person name="Gilroy R."/>
            <person name="Ravi A."/>
            <person name="Getino M."/>
            <person name="Pursley I."/>
            <person name="Horton D.L."/>
            <person name="Alikhan N.-F."/>
            <person name="Baker D."/>
            <person name="Gharbi K."/>
            <person name="Hall N."/>
            <person name="Watson M."/>
            <person name="Adriaenssens E.M."/>
            <person name="Foster-Nyarko E."/>
            <person name="Jarju S."/>
            <person name="Secka A."/>
            <person name="Antonio M."/>
            <person name="Oren A."/>
            <person name="Chaudhuri R."/>
            <person name="La Ragione R.M."/>
            <person name="Hildebrand F."/>
            <person name="Pallen M.J."/>
        </authorList>
    </citation>
    <scope>NUCLEOTIDE SEQUENCE [LARGE SCALE GENOMIC DNA]</scope>
    <source>
        <strain evidence="7 8">Sa2CUA9</strain>
    </source>
</reference>
<feature type="transmembrane region" description="Helical" evidence="6">
    <location>
        <begin position="65"/>
        <end position="89"/>
    </location>
</feature>
<gene>
    <name evidence="7" type="ORF">H9641_03835</name>
</gene>
<organism evidence="7 8">
    <name type="scientific">Oerskovia merdavium</name>
    <dbReference type="NCBI Taxonomy" id="2762227"/>
    <lineage>
        <taxon>Bacteria</taxon>
        <taxon>Bacillati</taxon>
        <taxon>Actinomycetota</taxon>
        <taxon>Actinomycetes</taxon>
        <taxon>Micrococcales</taxon>
        <taxon>Cellulomonadaceae</taxon>
        <taxon>Oerskovia</taxon>
    </lineage>
</organism>
<evidence type="ECO:0000313" key="7">
    <source>
        <dbReference type="EMBL" id="MBD7979850.1"/>
    </source>
</evidence>
<feature type="transmembrane region" description="Helical" evidence="6">
    <location>
        <begin position="442"/>
        <end position="460"/>
    </location>
</feature>
<evidence type="ECO:0000256" key="5">
    <source>
        <dbReference type="SAM" id="MobiDB-lite"/>
    </source>
</evidence>
<dbReference type="RefSeq" id="WP_191801231.1">
    <property type="nucleotide sequence ID" value="NZ_JACSQF010000003.1"/>
</dbReference>
<proteinExistence type="predicted"/>
<feature type="transmembrane region" description="Helical" evidence="6">
    <location>
        <begin position="101"/>
        <end position="134"/>
    </location>
</feature>
<evidence type="ECO:0000313" key="8">
    <source>
        <dbReference type="Proteomes" id="UP000655570"/>
    </source>
</evidence>
<keyword evidence="4 6" id="KW-0472">Membrane</keyword>
<evidence type="ECO:0000256" key="1">
    <source>
        <dbReference type="ARBA" id="ARBA00004141"/>
    </source>
</evidence>
<dbReference type="EMBL" id="JACSQF010000003">
    <property type="protein sequence ID" value="MBD7979850.1"/>
    <property type="molecule type" value="Genomic_DNA"/>
</dbReference>
<feature type="transmembrane region" description="Helical" evidence="6">
    <location>
        <begin position="155"/>
        <end position="175"/>
    </location>
</feature>
<feature type="transmembrane region" description="Helical" evidence="6">
    <location>
        <begin position="312"/>
        <end position="333"/>
    </location>
</feature>
<dbReference type="Proteomes" id="UP000655570">
    <property type="component" value="Unassembled WGS sequence"/>
</dbReference>
<dbReference type="Gene3D" id="1.20.1250.20">
    <property type="entry name" value="MFS general substrate transporter like domains"/>
    <property type="match status" value="2"/>
</dbReference>
<evidence type="ECO:0000256" key="3">
    <source>
        <dbReference type="ARBA" id="ARBA00022989"/>
    </source>
</evidence>
<dbReference type="InterPro" id="IPR011701">
    <property type="entry name" value="MFS"/>
</dbReference>
<feature type="transmembrane region" description="Helical" evidence="6">
    <location>
        <begin position="32"/>
        <end position="53"/>
    </location>
</feature>
<dbReference type="PANTHER" id="PTHR23514:SF13">
    <property type="entry name" value="INNER MEMBRANE PROTEIN YBJJ"/>
    <property type="match status" value="1"/>
</dbReference>
<dbReference type="InterPro" id="IPR051788">
    <property type="entry name" value="MFS_Transporter"/>
</dbReference>
<protein>
    <submittedName>
        <fullName evidence="7">MFS transporter</fullName>
    </submittedName>
</protein>
<name>A0ABR8TVS7_9CELL</name>
<dbReference type="SUPFAM" id="SSF103473">
    <property type="entry name" value="MFS general substrate transporter"/>
    <property type="match status" value="1"/>
</dbReference>
<evidence type="ECO:0000256" key="2">
    <source>
        <dbReference type="ARBA" id="ARBA00022692"/>
    </source>
</evidence>
<evidence type="ECO:0000256" key="6">
    <source>
        <dbReference type="SAM" id="Phobius"/>
    </source>
</evidence>
<feature type="transmembrane region" description="Helical" evidence="6">
    <location>
        <begin position="273"/>
        <end position="292"/>
    </location>
</feature>
<evidence type="ECO:0000256" key="4">
    <source>
        <dbReference type="ARBA" id="ARBA00023136"/>
    </source>
</evidence>
<dbReference type="PANTHER" id="PTHR23514">
    <property type="entry name" value="BYPASS OF STOP CODON PROTEIN 6"/>
    <property type="match status" value="1"/>
</dbReference>
<sequence length="498" mass="47901">MTPASRAGGDDGIAALVPAPLVVPHVVRRARWSATAAYAAQGFGFAVMLTNVPTYERYLGIGPDVITLVILGVCVCAGTGSALSGWFAARFGSARVVTGGLLVAAAGILAVGLSAGAGLLATFFLAFAVYGVALGSVDASTSMQGIDVQRAYGRSLIASFFAANAAGGVVGSLAVSGAAGLGIALPVSLALVAAAVAVTVLVLRAGLLSRTAAVAVAGEAGEPGGTGSGVRPLPDGAAPVSGTGGGSTALGEGDRPGGAGGPAVRVPRATTGMVGAGTVIVLGLAMLAFPVADSAVSSWGATFLQDVLGASAVVGPLGFGAYQATLICSRLLGDRAVERWGRVRVVALGGAVGVVGLGLVAVSPVWPLAVLGFAATGLGLGVVAPMAFSAAGDRAAESVAGAAVAPVAPAAGGDLAAGGGPAAGVGPTVEEATDRAVARLNVFTYVGAVLGGAMTGVFATTDTLRLGFGVLAVLALATVVLAGRFREAVLPVARADQG</sequence>
<feature type="transmembrane region" description="Helical" evidence="6">
    <location>
        <begin position="345"/>
        <end position="362"/>
    </location>
</feature>
<dbReference type="Pfam" id="PF07690">
    <property type="entry name" value="MFS_1"/>
    <property type="match status" value="1"/>
</dbReference>
<keyword evidence="8" id="KW-1185">Reference proteome</keyword>
<comment type="subcellular location">
    <subcellularLocation>
        <location evidence="1">Membrane</location>
        <topology evidence="1">Multi-pass membrane protein</topology>
    </subcellularLocation>
</comment>
<keyword evidence="3 6" id="KW-1133">Transmembrane helix</keyword>
<feature type="transmembrane region" description="Helical" evidence="6">
    <location>
        <begin position="181"/>
        <end position="203"/>
    </location>
</feature>
<keyword evidence="2 6" id="KW-0812">Transmembrane</keyword>
<feature type="transmembrane region" description="Helical" evidence="6">
    <location>
        <begin position="466"/>
        <end position="485"/>
    </location>
</feature>
<accession>A0ABR8TVS7</accession>
<dbReference type="InterPro" id="IPR036259">
    <property type="entry name" value="MFS_trans_sf"/>
</dbReference>
<feature type="region of interest" description="Disordered" evidence="5">
    <location>
        <begin position="222"/>
        <end position="264"/>
    </location>
</feature>